<accession>A0A2G2YZU0</accession>
<protein>
    <submittedName>
        <fullName evidence="1">Uncharacterized protein</fullName>
    </submittedName>
</protein>
<proteinExistence type="predicted"/>
<sequence length="465" mass="53121">MGIQNVKELGINGYETEDARSFRESGFFNNLVYPHQLEKLSFIHCYALLSASVKAFPATLKKLKLERTSLSWSYLDIIAELPNLEVLKLIEDGCCGEEWHPNVRGFTRLKILLIQRCFLDTGKATDDNFPVLERLVLTKCTYLKEIPIEFAETHTLQLIELTSCLPKLEESAAQIQQEQEENGNNLVDVHISNPYFPLQTLSLSLLRYLCFSTHTSFGIPQGIRKLLNLQTFIVQGSVHSFVKFPELTWEIKQLRHLKLRSFYLPDPTSSSIDGERNLSLEEIPIEFVEIYSLQLIELQNCSAKLVASSGRIQEKQESLGSKGVNIRSYNDPGLKTSNVMNFVMGYVDHTSNNTVNDGLGPEVKLKPNSRVDFLWDPDLTCWIPTQQLIELTRCLPKLGESAARIQQEQQDLGNNPVDVRISEPCKYIVFIRVTLYFSFHKSSRTQKLFSFAPYYFTKITLTKFG</sequence>
<dbReference type="Proteomes" id="UP000222542">
    <property type="component" value="Unassembled WGS sequence"/>
</dbReference>
<comment type="caution">
    <text evidence="1">The sequence shown here is derived from an EMBL/GenBank/DDBJ whole genome shotgun (WGS) entry which is preliminary data.</text>
</comment>
<dbReference type="Gene3D" id="3.80.10.10">
    <property type="entry name" value="Ribonuclease Inhibitor"/>
    <property type="match status" value="2"/>
</dbReference>
<gene>
    <name evidence="1" type="ORF">T459_18647</name>
</gene>
<dbReference type="AlphaFoldDB" id="A0A2G2YZU0"/>
<dbReference type="EMBL" id="AYRZ02000007">
    <property type="protein sequence ID" value="PHT75125.1"/>
    <property type="molecule type" value="Genomic_DNA"/>
</dbReference>
<evidence type="ECO:0000313" key="1">
    <source>
        <dbReference type="EMBL" id="PHT75125.1"/>
    </source>
</evidence>
<keyword evidence="2" id="KW-1185">Reference proteome</keyword>
<reference evidence="1 2" key="1">
    <citation type="journal article" date="2014" name="Nat. Genet.">
        <title>Genome sequence of the hot pepper provides insights into the evolution of pungency in Capsicum species.</title>
        <authorList>
            <person name="Kim S."/>
            <person name="Park M."/>
            <person name="Yeom S.I."/>
            <person name="Kim Y.M."/>
            <person name="Lee J.M."/>
            <person name="Lee H.A."/>
            <person name="Seo E."/>
            <person name="Choi J."/>
            <person name="Cheong K."/>
            <person name="Kim K.T."/>
            <person name="Jung K."/>
            <person name="Lee G.W."/>
            <person name="Oh S.K."/>
            <person name="Bae C."/>
            <person name="Kim S.B."/>
            <person name="Lee H.Y."/>
            <person name="Kim S.Y."/>
            <person name="Kim M.S."/>
            <person name="Kang B.C."/>
            <person name="Jo Y.D."/>
            <person name="Yang H.B."/>
            <person name="Jeong H.J."/>
            <person name="Kang W.H."/>
            <person name="Kwon J.K."/>
            <person name="Shin C."/>
            <person name="Lim J.Y."/>
            <person name="Park J.H."/>
            <person name="Huh J.H."/>
            <person name="Kim J.S."/>
            <person name="Kim B.D."/>
            <person name="Cohen O."/>
            <person name="Paran I."/>
            <person name="Suh M.C."/>
            <person name="Lee S.B."/>
            <person name="Kim Y.K."/>
            <person name="Shin Y."/>
            <person name="Noh S.J."/>
            <person name="Park J."/>
            <person name="Seo Y.S."/>
            <person name="Kwon S.Y."/>
            <person name="Kim H.A."/>
            <person name="Park J.M."/>
            <person name="Kim H.J."/>
            <person name="Choi S.B."/>
            <person name="Bosland P.W."/>
            <person name="Reeves G."/>
            <person name="Jo S.H."/>
            <person name="Lee B.W."/>
            <person name="Cho H.T."/>
            <person name="Choi H.S."/>
            <person name="Lee M.S."/>
            <person name="Yu Y."/>
            <person name="Do Choi Y."/>
            <person name="Park B.S."/>
            <person name="van Deynze A."/>
            <person name="Ashrafi H."/>
            <person name="Hill T."/>
            <person name="Kim W.T."/>
            <person name="Pai H.S."/>
            <person name="Ahn H.K."/>
            <person name="Yeam I."/>
            <person name="Giovannoni J.J."/>
            <person name="Rose J.K."/>
            <person name="Sorensen I."/>
            <person name="Lee S.J."/>
            <person name="Kim R.W."/>
            <person name="Choi I.Y."/>
            <person name="Choi B.S."/>
            <person name="Lim J.S."/>
            <person name="Lee Y.H."/>
            <person name="Choi D."/>
        </authorList>
    </citation>
    <scope>NUCLEOTIDE SEQUENCE [LARGE SCALE GENOMIC DNA]</scope>
    <source>
        <strain evidence="2">cv. CM334</strain>
    </source>
</reference>
<organism evidence="1 2">
    <name type="scientific">Capsicum annuum</name>
    <name type="common">Capsicum pepper</name>
    <dbReference type="NCBI Taxonomy" id="4072"/>
    <lineage>
        <taxon>Eukaryota</taxon>
        <taxon>Viridiplantae</taxon>
        <taxon>Streptophyta</taxon>
        <taxon>Embryophyta</taxon>
        <taxon>Tracheophyta</taxon>
        <taxon>Spermatophyta</taxon>
        <taxon>Magnoliopsida</taxon>
        <taxon>eudicotyledons</taxon>
        <taxon>Gunneridae</taxon>
        <taxon>Pentapetalae</taxon>
        <taxon>asterids</taxon>
        <taxon>lamiids</taxon>
        <taxon>Solanales</taxon>
        <taxon>Solanaceae</taxon>
        <taxon>Solanoideae</taxon>
        <taxon>Capsiceae</taxon>
        <taxon>Capsicum</taxon>
    </lineage>
</organism>
<evidence type="ECO:0000313" key="2">
    <source>
        <dbReference type="Proteomes" id="UP000222542"/>
    </source>
</evidence>
<dbReference type="Gramene" id="PHT75125">
    <property type="protein sequence ID" value="PHT75125"/>
    <property type="gene ID" value="T459_18647"/>
</dbReference>
<dbReference type="PANTHER" id="PTHR15140">
    <property type="entry name" value="TUBULIN-SPECIFIC CHAPERONE E"/>
    <property type="match status" value="1"/>
</dbReference>
<dbReference type="SUPFAM" id="SSF52047">
    <property type="entry name" value="RNI-like"/>
    <property type="match status" value="1"/>
</dbReference>
<reference evidence="1 2" key="2">
    <citation type="journal article" date="2017" name="Genome Biol.">
        <title>New reference genome sequences of hot pepper reveal the massive evolution of plant disease-resistance genes by retroduplication.</title>
        <authorList>
            <person name="Kim S."/>
            <person name="Park J."/>
            <person name="Yeom S.I."/>
            <person name="Kim Y.M."/>
            <person name="Seo E."/>
            <person name="Kim K.T."/>
            <person name="Kim M.S."/>
            <person name="Lee J.M."/>
            <person name="Cheong K."/>
            <person name="Shin H.S."/>
            <person name="Kim S.B."/>
            <person name="Han K."/>
            <person name="Lee J."/>
            <person name="Park M."/>
            <person name="Lee H.A."/>
            <person name="Lee H.Y."/>
            <person name="Lee Y."/>
            <person name="Oh S."/>
            <person name="Lee J.H."/>
            <person name="Choi E."/>
            <person name="Choi E."/>
            <person name="Lee S.E."/>
            <person name="Jeon J."/>
            <person name="Kim H."/>
            <person name="Choi G."/>
            <person name="Song H."/>
            <person name="Lee J."/>
            <person name="Lee S.C."/>
            <person name="Kwon J.K."/>
            <person name="Lee H.Y."/>
            <person name="Koo N."/>
            <person name="Hong Y."/>
            <person name="Kim R.W."/>
            <person name="Kang W.H."/>
            <person name="Huh J.H."/>
            <person name="Kang B.C."/>
            <person name="Yang T.J."/>
            <person name="Lee Y.H."/>
            <person name="Bennetzen J.L."/>
            <person name="Choi D."/>
        </authorList>
    </citation>
    <scope>NUCLEOTIDE SEQUENCE [LARGE SCALE GENOMIC DNA]</scope>
    <source>
        <strain evidence="2">cv. CM334</strain>
    </source>
</reference>
<dbReference type="InterPro" id="IPR032675">
    <property type="entry name" value="LRR_dom_sf"/>
</dbReference>
<name>A0A2G2YZU0_CAPAN</name>
<dbReference type="PANTHER" id="PTHR15140:SF33">
    <property type="entry name" value="LATE BLIGHT RESISTANCE PROTEIN HOMOLOG R1A-3 ISOFORM X1"/>
    <property type="match status" value="1"/>
</dbReference>